<evidence type="ECO:0000313" key="3">
    <source>
        <dbReference type="Proteomes" id="UP000298416"/>
    </source>
</evidence>
<dbReference type="Proteomes" id="UP000298416">
    <property type="component" value="Unassembled WGS sequence"/>
</dbReference>
<sequence length="116" mass="12635">MEEEAEVNESILVNNEGEEKEQESSVTLKESILLDKEDEGDGNGESRILGNESILMAPKPGSEQKRLSFDSKAKRIQPSCSLASMIQQKLAHEPLVLTRCKSAPMRVAPAKLGVGV</sequence>
<protein>
    <submittedName>
        <fullName evidence="2">Uncharacterized protein</fullName>
    </submittedName>
</protein>
<evidence type="ECO:0000256" key="1">
    <source>
        <dbReference type="SAM" id="MobiDB-lite"/>
    </source>
</evidence>
<accession>A0A8X8WMN5</accession>
<reference evidence="2" key="1">
    <citation type="submission" date="2018-01" db="EMBL/GenBank/DDBJ databases">
        <authorList>
            <person name="Mao J.F."/>
        </authorList>
    </citation>
    <scope>NUCLEOTIDE SEQUENCE</scope>
    <source>
        <strain evidence="2">Huo1</strain>
        <tissue evidence="2">Leaf</tissue>
    </source>
</reference>
<dbReference type="EMBL" id="PNBA02000015">
    <property type="protein sequence ID" value="KAG6397838.1"/>
    <property type="molecule type" value="Genomic_DNA"/>
</dbReference>
<keyword evidence="3" id="KW-1185">Reference proteome</keyword>
<feature type="region of interest" description="Disordered" evidence="1">
    <location>
        <begin position="1"/>
        <end position="64"/>
    </location>
</feature>
<evidence type="ECO:0000313" key="2">
    <source>
        <dbReference type="EMBL" id="KAG6397838.1"/>
    </source>
</evidence>
<proteinExistence type="predicted"/>
<gene>
    <name evidence="2" type="ORF">SASPL_139287</name>
</gene>
<dbReference type="AlphaFoldDB" id="A0A8X8WMN5"/>
<organism evidence="2">
    <name type="scientific">Salvia splendens</name>
    <name type="common">Scarlet sage</name>
    <dbReference type="NCBI Taxonomy" id="180675"/>
    <lineage>
        <taxon>Eukaryota</taxon>
        <taxon>Viridiplantae</taxon>
        <taxon>Streptophyta</taxon>
        <taxon>Embryophyta</taxon>
        <taxon>Tracheophyta</taxon>
        <taxon>Spermatophyta</taxon>
        <taxon>Magnoliopsida</taxon>
        <taxon>eudicotyledons</taxon>
        <taxon>Gunneridae</taxon>
        <taxon>Pentapetalae</taxon>
        <taxon>asterids</taxon>
        <taxon>lamiids</taxon>
        <taxon>Lamiales</taxon>
        <taxon>Lamiaceae</taxon>
        <taxon>Nepetoideae</taxon>
        <taxon>Mentheae</taxon>
        <taxon>Salviinae</taxon>
        <taxon>Salvia</taxon>
        <taxon>Salvia subgen. Calosphace</taxon>
        <taxon>core Calosphace</taxon>
    </lineage>
</organism>
<comment type="caution">
    <text evidence="2">The sequence shown here is derived from an EMBL/GenBank/DDBJ whole genome shotgun (WGS) entry which is preliminary data.</text>
</comment>
<reference evidence="2" key="2">
    <citation type="submission" date="2020-08" db="EMBL/GenBank/DDBJ databases">
        <title>Plant Genome Project.</title>
        <authorList>
            <person name="Zhang R.-G."/>
        </authorList>
    </citation>
    <scope>NUCLEOTIDE SEQUENCE</scope>
    <source>
        <strain evidence="2">Huo1</strain>
        <tissue evidence="2">Leaf</tissue>
    </source>
</reference>
<name>A0A8X8WMN5_SALSN</name>